<comment type="caution">
    <text evidence="1">The sequence shown here is derived from an EMBL/GenBank/DDBJ whole genome shotgun (WGS) entry which is preliminary data.</text>
</comment>
<accession>A0A8T1UVC9</accession>
<name>A0A8T1UVC9_9STRA</name>
<dbReference type="VEuPathDB" id="FungiDB:PC110_g9721"/>
<dbReference type="PANTHER" id="PTHR40866">
    <property type="entry name" value="BED-TYPE DOMAIN-CONTAINING PROTEIN"/>
    <property type="match status" value="1"/>
</dbReference>
<evidence type="ECO:0000313" key="2">
    <source>
        <dbReference type="Proteomes" id="UP000688947"/>
    </source>
</evidence>
<gene>
    <name evidence="1" type="ORF">JG687_00002463</name>
</gene>
<dbReference type="EMBL" id="JAENGZ010000067">
    <property type="protein sequence ID" value="KAG6970744.1"/>
    <property type="molecule type" value="Genomic_DNA"/>
</dbReference>
<sequence>MRDASVAATGTLVPWVTQKATNRFGWMRCIVMCNLPFSFCESETKYKFTNLSPISVDTLYGDIEKVVKATQKSIGEEIPNEFGLILDGWTHGSEHYLAVFACFEASDGPWYPLLSMAPIMDGPDDALNADDHAAAIAVGVPLVGCTSHRPNLAVRAHLAPHEDDLEKLQTLMRKLRTIKQAAKLR</sequence>
<dbReference type="AlphaFoldDB" id="A0A8T1UVC9"/>
<dbReference type="OrthoDB" id="125057at2759"/>
<evidence type="ECO:0000313" key="1">
    <source>
        <dbReference type="EMBL" id="KAG6970744.1"/>
    </source>
</evidence>
<proteinExistence type="predicted"/>
<reference evidence="1" key="1">
    <citation type="submission" date="2021-01" db="EMBL/GenBank/DDBJ databases">
        <title>Phytophthora aleatoria, a newly-described species from Pinus radiata is distinct from Phytophthora cactorum isolates based on comparative genomics.</title>
        <authorList>
            <person name="Mcdougal R."/>
            <person name="Panda P."/>
            <person name="Williams N."/>
            <person name="Studholme D.J."/>
        </authorList>
    </citation>
    <scope>NUCLEOTIDE SEQUENCE</scope>
    <source>
        <strain evidence="1">NZFS 3830</strain>
    </source>
</reference>
<protein>
    <submittedName>
        <fullName evidence="1">Uncharacterized protein</fullName>
    </submittedName>
</protein>
<dbReference type="Proteomes" id="UP000688947">
    <property type="component" value="Unassembled WGS sequence"/>
</dbReference>
<dbReference type="PANTHER" id="PTHR40866:SF1">
    <property type="entry name" value="BED-TYPE DOMAIN-CONTAINING PROTEIN"/>
    <property type="match status" value="1"/>
</dbReference>
<organism evidence="1 2">
    <name type="scientific">Phytophthora cactorum</name>
    <dbReference type="NCBI Taxonomy" id="29920"/>
    <lineage>
        <taxon>Eukaryota</taxon>
        <taxon>Sar</taxon>
        <taxon>Stramenopiles</taxon>
        <taxon>Oomycota</taxon>
        <taxon>Peronosporomycetes</taxon>
        <taxon>Peronosporales</taxon>
        <taxon>Peronosporaceae</taxon>
        <taxon>Phytophthora</taxon>
    </lineage>
</organism>